<dbReference type="GeneID" id="40315046"/>
<keyword evidence="3" id="KW-1185">Reference proteome</keyword>
<name>A0A3R7LK75_9TRYP</name>
<organism evidence="2 3">
    <name type="scientific">Trypanosoma conorhini</name>
    <dbReference type="NCBI Taxonomy" id="83891"/>
    <lineage>
        <taxon>Eukaryota</taxon>
        <taxon>Discoba</taxon>
        <taxon>Euglenozoa</taxon>
        <taxon>Kinetoplastea</taxon>
        <taxon>Metakinetoplastina</taxon>
        <taxon>Trypanosomatida</taxon>
        <taxon>Trypanosomatidae</taxon>
        <taxon>Trypanosoma</taxon>
    </lineage>
</organism>
<accession>A0A3R7LK75</accession>
<proteinExistence type="predicted"/>
<evidence type="ECO:0000313" key="3">
    <source>
        <dbReference type="Proteomes" id="UP000284403"/>
    </source>
</evidence>
<evidence type="ECO:0000256" key="1">
    <source>
        <dbReference type="SAM" id="MobiDB-lite"/>
    </source>
</evidence>
<gene>
    <name evidence="2" type="ORF">Tco025E_01435</name>
</gene>
<reference evidence="2 3" key="1">
    <citation type="journal article" date="2018" name="BMC Genomics">
        <title>Genomic comparison of Trypanosoma conorhini and Trypanosoma rangeli to Trypanosoma cruzi strains of high and low virulence.</title>
        <authorList>
            <person name="Bradwell K.R."/>
            <person name="Koparde V.N."/>
            <person name="Matveyev A.V."/>
            <person name="Serrano M.G."/>
            <person name="Alves J.M."/>
            <person name="Parikh H."/>
            <person name="Huang B."/>
            <person name="Lee V."/>
            <person name="Espinosa-Alvarez O."/>
            <person name="Ortiz P.A."/>
            <person name="Costa-Martins A.G."/>
            <person name="Teixeira M.M."/>
            <person name="Buck G.A."/>
        </authorList>
    </citation>
    <scope>NUCLEOTIDE SEQUENCE [LARGE SCALE GENOMIC DNA]</scope>
    <source>
        <strain evidence="2 3">025E</strain>
    </source>
</reference>
<evidence type="ECO:0000313" key="2">
    <source>
        <dbReference type="EMBL" id="RNF26286.1"/>
    </source>
</evidence>
<protein>
    <submittedName>
        <fullName evidence="2">Uncharacterized protein</fullName>
    </submittedName>
</protein>
<dbReference type="OrthoDB" id="273245at2759"/>
<dbReference type="AlphaFoldDB" id="A0A3R7LK75"/>
<dbReference type="RefSeq" id="XP_029231492.1">
    <property type="nucleotide sequence ID" value="XM_029368373.1"/>
</dbReference>
<dbReference type="Proteomes" id="UP000284403">
    <property type="component" value="Unassembled WGS sequence"/>
</dbReference>
<feature type="compositionally biased region" description="Acidic residues" evidence="1">
    <location>
        <begin position="92"/>
        <end position="139"/>
    </location>
</feature>
<comment type="caution">
    <text evidence="2">The sequence shown here is derived from an EMBL/GenBank/DDBJ whole genome shotgun (WGS) entry which is preliminary data.</text>
</comment>
<sequence>MAASSNDARDVKLTALIKTMFERVPKEKRLTVEVVMQLLKAKYVDTFPAEYLADRTGLLAGLIDSFYSAESTGKRDSGENGNSKKNNNEGGEGGDDESDDDDDESDDDDDESDDDDDESGDGEEEDEDEDEAEEDEESDSAVADEAGGDDGGAPAAKRQRLEEGASDVARRCHEMVDCLRRLSYRVRKQEDGESSETYLQQYLLPLFQEKGLDPARYGKADVRHYRVKRELEQLQSDGADVNLDRATRAGRGLNRLPTAKDATINVRTSQFLDEE</sequence>
<feature type="compositionally biased region" description="Low complexity" evidence="1">
    <location>
        <begin position="79"/>
        <end position="89"/>
    </location>
</feature>
<dbReference type="EMBL" id="MKKU01000048">
    <property type="protein sequence ID" value="RNF26286.1"/>
    <property type="molecule type" value="Genomic_DNA"/>
</dbReference>
<feature type="region of interest" description="Disordered" evidence="1">
    <location>
        <begin position="70"/>
        <end position="167"/>
    </location>
</feature>